<accession>A0A2K9EPK8</accession>
<dbReference type="Proteomes" id="UP000233742">
    <property type="component" value="Chromosome"/>
</dbReference>
<reference evidence="1 2" key="1">
    <citation type="submission" date="2017-12" db="EMBL/GenBank/DDBJ databases">
        <authorList>
            <person name="Hurst M.R.H."/>
        </authorList>
    </citation>
    <scope>NUCLEOTIDE SEQUENCE [LARGE SCALE GENOMIC DNA]</scope>
    <source>
        <strain evidence="1 2">BM15</strain>
    </source>
</reference>
<dbReference type="OrthoDB" id="7850056at2"/>
<sequence length="305" mass="34206">MTHKAHWLSIYDEAVDAALAAREAEWRAKQSADLDRCKRECRRAIGEFDTFWRHFADESDLRSIRDKVLNDLPKVTLENGTECREETLRPPGSKDPDAPAFQEKWEDADEFRQYLATTLPEIECRVDGDPPEASVDWAETDRQVRVLLEPLTDASEVTTGTASMSRRSYAAEALRLLAEVRNLSQMMATAPAEDATSEEEQRWLLECFAEIAARAFNAGVLGRAAAGKAIEKDAKRGAATLRASNMGGDMTRGTTTPETDAKLEFMYEKLSQRLNPSAAARSAFKAGFGTSFEANRRLLYRHHRK</sequence>
<gene>
    <name evidence="1" type="ORF">CUV01_09465</name>
</gene>
<name>A0A2K9EPK8_9RHOB</name>
<evidence type="ECO:0000313" key="2">
    <source>
        <dbReference type="Proteomes" id="UP000233742"/>
    </source>
</evidence>
<dbReference type="EMBL" id="CP025408">
    <property type="protein sequence ID" value="AUH33585.1"/>
    <property type="molecule type" value="Genomic_DNA"/>
</dbReference>
<dbReference type="AlphaFoldDB" id="A0A2K9EPK8"/>
<proteinExistence type="predicted"/>
<keyword evidence="2" id="KW-1185">Reference proteome</keyword>
<organism evidence="1 2">
    <name type="scientific">Paracoccus tegillarcae</name>
    <dbReference type="NCBI Taxonomy" id="1529068"/>
    <lineage>
        <taxon>Bacteria</taxon>
        <taxon>Pseudomonadati</taxon>
        <taxon>Pseudomonadota</taxon>
        <taxon>Alphaproteobacteria</taxon>
        <taxon>Rhodobacterales</taxon>
        <taxon>Paracoccaceae</taxon>
        <taxon>Paracoccus</taxon>
    </lineage>
</organism>
<dbReference type="KEGG" id="paro:CUV01_09465"/>
<evidence type="ECO:0000313" key="1">
    <source>
        <dbReference type="EMBL" id="AUH33585.1"/>
    </source>
</evidence>
<dbReference type="RefSeq" id="WP_101460254.1">
    <property type="nucleotide sequence ID" value="NZ_CP025408.1"/>
</dbReference>
<protein>
    <submittedName>
        <fullName evidence="1">Uncharacterized protein</fullName>
    </submittedName>
</protein>